<protein>
    <submittedName>
        <fullName evidence="1">Zinc finger CCHC domain-containing protein 3</fullName>
    </submittedName>
</protein>
<feature type="non-terminal residue" evidence="1">
    <location>
        <position position="1"/>
    </location>
</feature>
<sequence length="287" mass="30933">QWNAAGAGYDLTLNSEAQYERIQKAFEEKAEVEPFSRFRVVPLCRRNLKIVTVQVYNPYVGDELVAGFLRRYGQVDTQTRCLRDSHGIKTGRRQFRVLLAEDPDSIDGLRHPPAYFSIGADRGFLFYSGQPVFCRQCRSFGHLETGCVQVRCRNCGANGHGAASCTAPRNCHGCGSVGHLLRDCPSRGRTYAAVARGLETGKHGPLEDVVQEVREAKGGLGMGAAVRVAEAAVGDDESGRGAEDVADSPDPGGAHEDVGAMVNLGDCLPLVGSWADCTLSSEEAEEA</sequence>
<proteinExistence type="predicted"/>
<dbReference type="EMBL" id="CM024800">
    <property type="protein sequence ID" value="KAG8012296.1"/>
    <property type="molecule type" value="Genomic_DNA"/>
</dbReference>
<reference evidence="1" key="1">
    <citation type="submission" date="2020-04" db="EMBL/GenBank/DDBJ databases">
        <title>A chromosome-scale assembly and high-density genetic map of the yellow drum (Nibea albiflora) genome.</title>
        <authorList>
            <person name="Xu D."/>
            <person name="Zhang W."/>
            <person name="Chen R."/>
            <person name="Tan P."/>
            <person name="Wang L."/>
            <person name="Song H."/>
            <person name="Tian L."/>
            <person name="Zhu Q."/>
            <person name="Wang B."/>
        </authorList>
    </citation>
    <scope>NUCLEOTIDE SEQUENCE</scope>
    <source>
        <strain evidence="1">ZJHYS-2018</strain>
    </source>
</reference>
<accession>A0ACB7FDD7</accession>
<dbReference type="Proteomes" id="UP000805704">
    <property type="component" value="Chromosome 12"/>
</dbReference>
<comment type="caution">
    <text evidence="1">The sequence shown here is derived from an EMBL/GenBank/DDBJ whole genome shotgun (WGS) entry which is preliminary data.</text>
</comment>
<evidence type="ECO:0000313" key="2">
    <source>
        <dbReference type="Proteomes" id="UP000805704"/>
    </source>
</evidence>
<name>A0ACB7FDD7_NIBAL</name>
<gene>
    <name evidence="1" type="primary">ZCCHC3</name>
    <name evidence="1" type="ORF">GBF38_019995</name>
</gene>
<evidence type="ECO:0000313" key="1">
    <source>
        <dbReference type="EMBL" id="KAG8012296.1"/>
    </source>
</evidence>
<keyword evidence="2" id="KW-1185">Reference proteome</keyword>
<organism evidence="1 2">
    <name type="scientific">Nibea albiflora</name>
    <name type="common">Yellow drum</name>
    <name type="synonym">Corvina albiflora</name>
    <dbReference type="NCBI Taxonomy" id="240163"/>
    <lineage>
        <taxon>Eukaryota</taxon>
        <taxon>Metazoa</taxon>
        <taxon>Chordata</taxon>
        <taxon>Craniata</taxon>
        <taxon>Vertebrata</taxon>
        <taxon>Euteleostomi</taxon>
        <taxon>Actinopterygii</taxon>
        <taxon>Neopterygii</taxon>
        <taxon>Teleostei</taxon>
        <taxon>Neoteleostei</taxon>
        <taxon>Acanthomorphata</taxon>
        <taxon>Eupercaria</taxon>
        <taxon>Sciaenidae</taxon>
        <taxon>Nibea</taxon>
    </lineage>
</organism>